<feature type="binding site" evidence="7">
    <location>
        <position position="275"/>
    </location>
    <ligand>
        <name>glyoxylate</name>
        <dbReference type="ChEBI" id="CHEBI:36655"/>
    </ligand>
</feature>
<keyword evidence="4" id="KW-0560">Oxidoreductase</keyword>
<dbReference type="AlphaFoldDB" id="A0A373FJN2"/>
<proteinExistence type="inferred from homology"/>
<dbReference type="PANTHER" id="PTHR10578">
    <property type="entry name" value="S -2-HYDROXY-ACID OXIDASE-RELATED"/>
    <property type="match status" value="1"/>
</dbReference>
<dbReference type="Proteomes" id="UP000261948">
    <property type="component" value="Unassembled WGS sequence"/>
</dbReference>
<dbReference type="EMBL" id="QURR01000016">
    <property type="protein sequence ID" value="RGE44147.1"/>
    <property type="molecule type" value="Genomic_DNA"/>
</dbReference>
<accession>A0A373FJN2</accession>
<dbReference type="InterPro" id="IPR012133">
    <property type="entry name" value="Alpha-hydoxy_acid_DH_FMN"/>
</dbReference>
<reference evidence="9 10" key="1">
    <citation type="submission" date="2018-08" db="EMBL/GenBank/DDBJ databases">
        <title>Comamonas testosteroni strain SWCO2.</title>
        <authorList>
            <person name="Jiang N."/>
            <person name="Zhang X.Z."/>
        </authorList>
    </citation>
    <scope>NUCLEOTIDE SEQUENCE [LARGE SCALE GENOMIC DNA]</scope>
    <source>
        <strain evidence="9 10">SWCO2</strain>
    </source>
</reference>
<feature type="binding site" evidence="7">
    <location>
        <position position="180"/>
    </location>
    <ligand>
        <name>FMN</name>
        <dbReference type="ChEBI" id="CHEBI:58210"/>
    </ligand>
</feature>
<gene>
    <name evidence="9" type="ORF">DZC30_13535</name>
</gene>
<dbReference type="InterPro" id="IPR037396">
    <property type="entry name" value="FMN_HAD"/>
</dbReference>
<dbReference type="InterPro" id="IPR013785">
    <property type="entry name" value="Aldolase_TIM"/>
</dbReference>
<feature type="binding site" evidence="7">
    <location>
        <position position="270"/>
    </location>
    <ligand>
        <name>FMN</name>
        <dbReference type="ChEBI" id="CHEBI:58210"/>
    </ligand>
</feature>
<evidence type="ECO:0000256" key="2">
    <source>
        <dbReference type="ARBA" id="ARBA00022630"/>
    </source>
</evidence>
<organism evidence="9 10">
    <name type="scientific">Comamonas testosteroni</name>
    <name type="common">Pseudomonas testosteroni</name>
    <dbReference type="NCBI Taxonomy" id="285"/>
    <lineage>
        <taxon>Bacteria</taxon>
        <taxon>Pseudomonadati</taxon>
        <taxon>Pseudomonadota</taxon>
        <taxon>Betaproteobacteria</taxon>
        <taxon>Burkholderiales</taxon>
        <taxon>Comamonadaceae</taxon>
        <taxon>Comamonas</taxon>
    </lineage>
</organism>
<feature type="binding site" evidence="7">
    <location>
        <begin position="303"/>
        <end position="307"/>
    </location>
    <ligand>
        <name>FMN</name>
        <dbReference type="ChEBI" id="CHEBI:58210"/>
    </ligand>
</feature>
<evidence type="ECO:0000256" key="7">
    <source>
        <dbReference type="PIRSR" id="PIRSR000138-2"/>
    </source>
</evidence>
<feature type="binding site" evidence="7">
    <location>
        <position position="154"/>
    </location>
    <ligand>
        <name>glyoxylate</name>
        <dbReference type="ChEBI" id="CHEBI:36655"/>
    </ligand>
</feature>
<feature type="active site" description="Proton acceptor" evidence="6">
    <location>
        <position position="272"/>
    </location>
</feature>
<feature type="binding site" evidence="7">
    <location>
        <position position="122"/>
    </location>
    <ligand>
        <name>FMN</name>
        <dbReference type="ChEBI" id="CHEBI:58210"/>
    </ligand>
</feature>
<comment type="caution">
    <text evidence="9">The sequence shown here is derived from an EMBL/GenBank/DDBJ whole genome shotgun (WGS) entry which is preliminary data.</text>
</comment>
<sequence>MNAAGQPARPPLTQIPAQLGSLADYARLAREHMEAHAWAHIESGADQHLSLAHNRSAFDQLRLCPQALADLSAANTTQTLLGQALQWPVLLAPVAYQCLAHPEGELATVRAAMAMRTGMVVSTLASHTLQEIAQAASAATQELGRGGPLWFQLYQQATREHTLSLVRRAEDAGYQALVWTVDAHIKRSSYPLPPGVEAVNLRGMPEQRQSTDLMSEQILFGTDLARHAPSWDDLVWLREQTRLPLIVKGVLSPRVAAKIAQLGADAIVVSNHGARVLDTVVSPLEVLPAIRAATPSHIPLLMDSGVRQGTDILKAIALGASAVMLGRPQMHALAVAGMLGVAHMLYLLRAELELAMAQTGCATLADIGSDVIAQQWLSEGKRL</sequence>
<dbReference type="InterPro" id="IPR000262">
    <property type="entry name" value="FMN-dep_DH"/>
</dbReference>
<evidence type="ECO:0000259" key="8">
    <source>
        <dbReference type="PROSITE" id="PS51349"/>
    </source>
</evidence>
<keyword evidence="3 7" id="KW-0288">FMN</keyword>
<evidence type="ECO:0000313" key="10">
    <source>
        <dbReference type="Proteomes" id="UP000261948"/>
    </source>
</evidence>
<evidence type="ECO:0000256" key="4">
    <source>
        <dbReference type="ARBA" id="ARBA00023002"/>
    </source>
</evidence>
<dbReference type="PROSITE" id="PS51349">
    <property type="entry name" value="FMN_HYDROXY_ACID_DH_2"/>
    <property type="match status" value="1"/>
</dbReference>
<dbReference type="Gene3D" id="3.20.20.70">
    <property type="entry name" value="Aldolase class I"/>
    <property type="match status" value="1"/>
</dbReference>
<comment type="cofactor">
    <cofactor evidence="1">
        <name>FMN</name>
        <dbReference type="ChEBI" id="CHEBI:58210"/>
    </cofactor>
</comment>
<feature type="binding site" evidence="7">
    <location>
        <begin position="326"/>
        <end position="327"/>
    </location>
    <ligand>
        <name>FMN</name>
        <dbReference type="ChEBI" id="CHEBI:58210"/>
    </ligand>
</feature>
<feature type="binding site" evidence="7">
    <location>
        <position position="272"/>
    </location>
    <ligand>
        <name>glyoxylate</name>
        <dbReference type="ChEBI" id="CHEBI:36655"/>
    </ligand>
</feature>
<evidence type="ECO:0000256" key="3">
    <source>
        <dbReference type="ARBA" id="ARBA00022643"/>
    </source>
</evidence>
<feature type="binding site" evidence="7">
    <location>
        <position position="248"/>
    </location>
    <ligand>
        <name>FMN</name>
        <dbReference type="ChEBI" id="CHEBI:58210"/>
    </ligand>
</feature>
<evidence type="ECO:0000256" key="6">
    <source>
        <dbReference type="PIRSR" id="PIRSR000138-1"/>
    </source>
</evidence>
<keyword evidence="10" id="KW-1185">Reference proteome</keyword>
<dbReference type="SUPFAM" id="SSF51395">
    <property type="entry name" value="FMN-linked oxidoreductases"/>
    <property type="match status" value="1"/>
</dbReference>
<evidence type="ECO:0000256" key="5">
    <source>
        <dbReference type="ARBA" id="ARBA00024042"/>
    </source>
</evidence>
<dbReference type="CDD" id="cd02809">
    <property type="entry name" value="alpha_hydroxyacid_oxid_FMN"/>
    <property type="match status" value="1"/>
</dbReference>
<dbReference type="PIRSF" id="PIRSF000138">
    <property type="entry name" value="Al-hdrx_acd_dh"/>
    <property type="match status" value="1"/>
</dbReference>
<dbReference type="GO" id="GO:0016614">
    <property type="term" value="F:oxidoreductase activity, acting on CH-OH group of donors"/>
    <property type="evidence" value="ECO:0007669"/>
    <property type="project" value="UniProtKB-ARBA"/>
</dbReference>
<dbReference type="OrthoDB" id="9770452at2"/>
<dbReference type="GO" id="GO:0010181">
    <property type="term" value="F:FMN binding"/>
    <property type="evidence" value="ECO:0007669"/>
    <property type="project" value="InterPro"/>
</dbReference>
<comment type="similarity">
    <text evidence="5">Belongs to the FMN-dependent alpha-hydroxy acid dehydrogenase family.</text>
</comment>
<name>A0A373FJN2_COMTE</name>
<protein>
    <submittedName>
        <fullName evidence="9">Alpha-hydroxy-acid oxidizing protein</fullName>
    </submittedName>
</protein>
<feature type="domain" description="FMN hydroxy acid dehydrogenase" evidence="8">
    <location>
        <begin position="14"/>
        <end position="377"/>
    </location>
</feature>
<keyword evidence="2 7" id="KW-0285">Flavoprotein</keyword>
<dbReference type="FunFam" id="3.20.20.70:FF:000029">
    <property type="entry name" value="L-lactate dehydrogenase"/>
    <property type="match status" value="1"/>
</dbReference>
<dbReference type="PANTHER" id="PTHR10578:SF107">
    <property type="entry name" value="2-HYDROXYACID OXIDASE 1"/>
    <property type="match status" value="1"/>
</dbReference>
<feature type="binding site" evidence="7">
    <location>
        <position position="152"/>
    </location>
    <ligand>
        <name>FMN</name>
        <dbReference type="ChEBI" id="CHEBI:58210"/>
    </ligand>
</feature>
<evidence type="ECO:0000313" key="9">
    <source>
        <dbReference type="EMBL" id="RGE44147.1"/>
    </source>
</evidence>
<evidence type="ECO:0000256" key="1">
    <source>
        <dbReference type="ARBA" id="ARBA00001917"/>
    </source>
</evidence>
<dbReference type="Pfam" id="PF01070">
    <property type="entry name" value="FMN_dh"/>
    <property type="match status" value="1"/>
</dbReference>
<feature type="binding site" evidence="7">
    <location>
        <begin position="93"/>
        <end position="95"/>
    </location>
    <ligand>
        <name>FMN</name>
        <dbReference type="ChEBI" id="CHEBI:58210"/>
    </ligand>
</feature>